<dbReference type="EMBL" id="CAAALY010105471">
    <property type="protein sequence ID" value="VEL29704.1"/>
    <property type="molecule type" value="Genomic_DNA"/>
</dbReference>
<feature type="region of interest" description="Disordered" evidence="1">
    <location>
        <begin position="158"/>
        <end position="195"/>
    </location>
</feature>
<reference evidence="2" key="1">
    <citation type="submission" date="2018-11" db="EMBL/GenBank/DDBJ databases">
        <authorList>
            <consortium name="Pathogen Informatics"/>
        </authorList>
    </citation>
    <scope>NUCLEOTIDE SEQUENCE</scope>
</reference>
<feature type="non-terminal residue" evidence="2">
    <location>
        <position position="1"/>
    </location>
</feature>
<proteinExistence type="predicted"/>
<feature type="compositionally biased region" description="Low complexity" evidence="1">
    <location>
        <begin position="45"/>
        <end position="62"/>
    </location>
</feature>
<dbReference type="AlphaFoldDB" id="A0A3S5AVN2"/>
<feature type="compositionally biased region" description="Low complexity" evidence="1">
    <location>
        <begin position="14"/>
        <end position="36"/>
    </location>
</feature>
<protein>
    <submittedName>
        <fullName evidence="2">Uncharacterized protein</fullName>
    </submittedName>
</protein>
<evidence type="ECO:0000313" key="3">
    <source>
        <dbReference type="Proteomes" id="UP000784294"/>
    </source>
</evidence>
<dbReference type="Proteomes" id="UP000784294">
    <property type="component" value="Unassembled WGS sequence"/>
</dbReference>
<organism evidence="2 3">
    <name type="scientific">Protopolystoma xenopodis</name>
    <dbReference type="NCBI Taxonomy" id="117903"/>
    <lineage>
        <taxon>Eukaryota</taxon>
        <taxon>Metazoa</taxon>
        <taxon>Spiralia</taxon>
        <taxon>Lophotrochozoa</taxon>
        <taxon>Platyhelminthes</taxon>
        <taxon>Monogenea</taxon>
        <taxon>Polyopisthocotylea</taxon>
        <taxon>Polystomatidea</taxon>
        <taxon>Polystomatidae</taxon>
        <taxon>Protopolystoma</taxon>
    </lineage>
</organism>
<feature type="region of interest" description="Disordered" evidence="1">
    <location>
        <begin position="1"/>
        <end position="67"/>
    </location>
</feature>
<evidence type="ECO:0000256" key="1">
    <source>
        <dbReference type="SAM" id="MobiDB-lite"/>
    </source>
</evidence>
<gene>
    <name evidence="2" type="ORF">PXEA_LOCUS23144</name>
</gene>
<name>A0A3S5AVN2_9PLAT</name>
<keyword evidence="3" id="KW-1185">Reference proteome</keyword>
<feature type="non-terminal residue" evidence="2">
    <location>
        <position position="195"/>
    </location>
</feature>
<accession>A0A3S5AVN2</accession>
<feature type="compositionally biased region" description="Polar residues" evidence="1">
    <location>
        <begin position="1"/>
        <end position="13"/>
    </location>
</feature>
<sequence>DDSGLSQSPFITPSSTGIQSSSVLSSSRSEANTTSSCDPLSLSNLTSSQANSSPTSSQSSLSDCYPSRAQAPWTVSPVLPGNHTIPVTVSGGAGGFAIRYHTQPTESMSGSLTQLTASKLVQTEESTAKKQSIGTDTVVAREVESSGRRNLNRRIYTFGKSVQPQESDDEDLLGPAPEVPPRSKKALKEPSIVMI</sequence>
<comment type="caution">
    <text evidence="2">The sequence shown here is derived from an EMBL/GenBank/DDBJ whole genome shotgun (WGS) entry which is preliminary data.</text>
</comment>
<evidence type="ECO:0000313" key="2">
    <source>
        <dbReference type="EMBL" id="VEL29704.1"/>
    </source>
</evidence>